<dbReference type="Gene3D" id="3.20.70.20">
    <property type="match status" value="1"/>
</dbReference>
<sequence>MHGSEYIGDYLDGGSAAHVNLEEHLSTKQYEKLLKYAAEVGCQYFTFNVPNSECENCGYITKHPIHTCPKCGSTKISLWDRIIGYLTKISNWSTGRQIEQKTRVYSKNIDNV</sequence>
<accession>A0A8S5QMC8</accession>
<dbReference type="InterPro" id="IPR012833">
    <property type="entry name" value="NrdD"/>
</dbReference>
<dbReference type="GO" id="GO:0008998">
    <property type="term" value="F:ribonucleoside-triphosphate reductase (thioredoxin) activity"/>
    <property type="evidence" value="ECO:0007669"/>
    <property type="project" value="InterPro"/>
</dbReference>
<name>A0A8S5QMC8_9CAUD</name>
<dbReference type="PANTHER" id="PTHR21075">
    <property type="entry name" value="ANAEROBIC RIBONUCLEOSIDE-TRIPHOSPHATE REDUCTASE"/>
    <property type="match status" value="1"/>
</dbReference>
<protein>
    <submittedName>
        <fullName evidence="1">Anaerobic ribonucleoside triphosphate reductase</fullName>
    </submittedName>
</protein>
<organism evidence="1">
    <name type="scientific">CrAss-like virus sp. ctYsL76</name>
    <dbReference type="NCBI Taxonomy" id="2826826"/>
    <lineage>
        <taxon>Viruses</taxon>
        <taxon>Duplodnaviria</taxon>
        <taxon>Heunggongvirae</taxon>
        <taxon>Uroviricota</taxon>
        <taxon>Caudoviricetes</taxon>
        <taxon>Crassvirales</taxon>
    </lineage>
</organism>
<dbReference type="GO" id="GO:0009265">
    <property type="term" value="P:2'-deoxyribonucleotide biosynthetic process"/>
    <property type="evidence" value="ECO:0007669"/>
    <property type="project" value="TreeGrafter"/>
</dbReference>
<dbReference type="Pfam" id="PF13597">
    <property type="entry name" value="NRDD"/>
    <property type="match status" value="1"/>
</dbReference>
<dbReference type="SUPFAM" id="SSF51998">
    <property type="entry name" value="PFL-like glycyl radical enzymes"/>
    <property type="match status" value="1"/>
</dbReference>
<dbReference type="GO" id="GO:0006260">
    <property type="term" value="P:DNA replication"/>
    <property type="evidence" value="ECO:0007669"/>
    <property type="project" value="InterPro"/>
</dbReference>
<proteinExistence type="predicted"/>
<dbReference type="GO" id="GO:0004748">
    <property type="term" value="F:ribonucleoside-diphosphate reductase activity, thioredoxin disulfide as acceptor"/>
    <property type="evidence" value="ECO:0007669"/>
    <property type="project" value="TreeGrafter"/>
</dbReference>
<reference evidence="1" key="1">
    <citation type="journal article" date="2021" name="Proc. Natl. Acad. Sci. U.S.A.">
        <title>A Catalog of Tens of Thousands of Viruses from Human Metagenomes Reveals Hidden Associations with Chronic Diseases.</title>
        <authorList>
            <person name="Tisza M.J."/>
            <person name="Buck C.B."/>
        </authorList>
    </citation>
    <scope>NUCLEOTIDE SEQUENCE</scope>
    <source>
        <strain evidence="1">CtYsL76</strain>
    </source>
</reference>
<dbReference type="PANTHER" id="PTHR21075:SF0">
    <property type="entry name" value="ANAEROBIC RIBONUCLEOSIDE-TRIPHOSPHATE REDUCTASE"/>
    <property type="match status" value="1"/>
</dbReference>
<evidence type="ECO:0000313" key="1">
    <source>
        <dbReference type="EMBL" id="DAE19909.1"/>
    </source>
</evidence>
<dbReference type="EMBL" id="BK015689">
    <property type="protein sequence ID" value="DAE19909.1"/>
    <property type="molecule type" value="Genomic_DNA"/>
</dbReference>